<keyword evidence="1" id="KW-0812">Transmembrane</keyword>
<evidence type="ECO:0008006" key="4">
    <source>
        <dbReference type="Google" id="ProtNLM"/>
    </source>
</evidence>
<proteinExistence type="predicted"/>
<dbReference type="Proteomes" id="UP000253099">
    <property type="component" value="Unassembled WGS sequence"/>
</dbReference>
<protein>
    <recommendedName>
        <fullName evidence="4">ABC-2 type transporter domain-containing protein</fullName>
    </recommendedName>
</protein>
<comment type="caution">
    <text evidence="2">The sequence shown here is derived from an EMBL/GenBank/DDBJ whole genome shotgun (WGS) entry which is preliminary data.</text>
</comment>
<evidence type="ECO:0000313" key="2">
    <source>
        <dbReference type="EMBL" id="RBQ24359.1"/>
    </source>
</evidence>
<keyword evidence="3" id="KW-1185">Reference proteome</keyword>
<sequence length="127" mass="13841">MLVLAGIYHFSFGIVGFTSTIAIEFLIKMIIGGILMFLIISPFFSISVLTKGIITPIIAATIFVMGNVGLVNESIGALYPWTSIYLLLNGGTYQTGYSCLLYISLILIVSIIGFIASILYFKNKDIN</sequence>
<feature type="transmembrane region" description="Helical" evidence="1">
    <location>
        <begin position="34"/>
        <end position="64"/>
    </location>
</feature>
<organism evidence="2 3">
    <name type="scientific">Candidatus Methanobinarius endosymbioticus</name>
    <dbReference type="NCBI Taxonomy" id="2006182"/>
    <lineage>
        <taxon>Archaea</taxon>
        <taxon>Methanobacteriati</taxon>
        <taxon>Methanobacteriota</taxon>
        <taxon>Methanomada group</taxon>
        <taxon>Methanobacteria</taxon>
        <taxon>Methanobacteriales</taxon>
        <taxon>Methanobacteriaceae</taxon>
        <taxon>Candidatus Methanobinarius</taxon>
    </lineage>
</organism>
<dbReference type="AlphaFoldDB" id="A0A366MFS8"/>
<gene>
    <name evidence="2" type="ORF">ALNOE001_02870</name>
</gene>
<name>A0A366MFS8_9EURY</name>
<keyword evidence="1" id="KW-1133">Transmembrane helix</keyword>
<accession>A0A366MFS8</accession>
<keyword evidence="1" id="KW-0472">Membrane</keyword>
<feature type="transmembrane region" description="Helical" evidence="1">
    <location>
        <begin position="100"/>
        <end position="121"/>
    </location>
</feature>
<evidence type="ECO:0000313" key="3">
    <source>
        <dbReference type="Proteomes" id="UP000253099"/>
    </source>
</evidence>
<feature type="transmembrane region" description="Helical" evidence="1">
    <location>
        <begin position="6"/>
        <end position="27"/>
    </location>
</feature>
<dbReference type="EMBL" id="NIZT01000005">
    <property type="protein sequence ID" value="RBQ24359.1"/>
    <property type="molecule type" value="Genomic_DNA"/>
</dbReference>
<reference evidence="2 3" key="1">
    <citation type="submission" date="2018-06" db="EMBL/GenBank/DDBJ databases">
        <title>Genomic insight into two independent archaeal endosymbiosis events.</title>
        <authorList>
            <person name="Lind A.E."/>
            <person name="Lewis W.H."/>
            <person name="Spang A."/>
            <person name="Guy L."/>
            <person name="Embley M.T."/>
            <person name="Ettema T.J.G."/>
        </authorList>
    </citation>
    <scope>NUCLEOTIDE SEQUENCE [LARGE SCALE GENOMIC DNA]</scope>
    <source>
        <strain evidence="2">NOE</strain>
    </source>
</reference>
<evidence type="ECO:0000256" key="1">
    <source>
        <dbReference type="SAM" id="Phobius"/>
    </source>
</evidence>